<proteinExistence type="predicted"/>
<keyword evidence="3" id="KW-1185">Reference proteome</keyword>
<gene>
    <name evidence="2" type="ORF">PSTT_00951</name>
</gene>
<feature type="chain" id="PRO_5015472234" evidence="1">
    <location>
        <begin position="21"/>
        <end position="83"/>
    </location>
</feature>
<reference evidence="2" key="1">
    <citation type="submission" date="2017-12" db="EMBL/GenBank/DDBJ databases">
        <title>Gene loss provides genomic basis for host adaptation in cereal stripe rust fungi.</title>
        <authorList>
            <person name="Xia C."/>
        </authorList>
    </citation>
    <scope>NUCLEOTIDE SEQUENCE [LARGE SCALE GENOMIC DNA]</scope>
    <source>
        <strain evidence="2">93-210</strain>
    </source>
</reference>
<dbReference type="VEuPathDB" id="FungiDB:PSTT_00951"/>
<organism evidence="2 3">
    <name type="scientific">Puccinia striiformis</name>
    <dbReference type="NCBI Taxonomy" id="27350"/>
    <lineage>
        <taxon>Eukaryota</taxon>
        <taxon>Fungi</taxon>
        <taxon>Dikarya</taxon>
        <taxon>Basidiomycota</taxon>
        <taxon>Pucciniomycotina</taxon>
        <taxon>Pucciniomycetes</taxon>
        <taxon>Pucciniales</taxon>
        <taxon>Pucciniaceae</taxon>
        <taxon>Puccinia</taxon>
    </lineage>
</organism>
<dbReference type="Proteomes" id="UP000239156">
    <property type="component" value="Unassembled WGS sequence"/>
</dbReference>
<dbReference type="AlphaFoldDB" id="A0A2S4W515"/>
<feature type="signal peptide" evidence="1">
    <location>
        <begin position="1"/>
        <end position="20"/>
    </location>
</feature>
<comment type="caution">
    <text evidence="2">The sequence shown here is derived from an EMBL/GenBank/DDBJ whole genome shotgun (WGS) entry which is preliminary data.</text>
</comment>
<dbReference type="VEuPathDB" id="FungiDB:PSHT_05019"/>
<accession>A0A2S4W515</accession>
<keyword evidence="1" id="KW-0732">Signal</keyword>
<evidence type="ECO:0000313" key="3">
    <source>
        <dbReference type="Proteomes" id="UP000239156"/>
    </source>
</evidence>
<dbReference type="EMBL" id="PKSL01000005">
    <property type="protein sequence ID" value="POW16829.1"/>
    <property type="molecule type" value="Genomic_DNA"/>
</dbReference>
<evidence type="ECO:0000256" key="1">
    <source>
        <dbReference type="SAM" id="SignalP"/>
    </source>
</evidence>
<name>A0A2S4W515_9BASI</name>
<sequence length="83" mass="9289">MQSFHFTSIVLAIFCGLAVAAHHETECVKVACSSFDETLQETIISECSFPPPSQDYRRLILLLLMAISSFTSWMPPQQEVVLP</sequence>
<protein>
    <submittedName>
        <fullName evidence="2">Uncharacterized protein</fullName>
    </submittedName>
</protein>
<evidence type="ECO:0000313" key="2">
    <source>
        <dbReference type="EMBL" id="POW16829.1"/>
    </source>
</evidence>